<dbReference type="OrthoDB" id="309640at2759"/>
<protein>
    <submittedName>
        <fullName evidence="3">Uncharacterized protein</fullName>
    </submittedName>
</protein>
<proteinExistence type="predicted"/>
<dbReference type="Gene3D" id="3.30.1330.40">
    <property type="entry name" value="RutC-like"/>
    <property type="match status" value="1"/>
</dbReference>
<feature type="chain" id="PRO_5032300452" evidence="2">
    <location>
        <begin position="24"/>
        <end position="121"/>
    </location>
</feature>
<dbReference type="Proteomes" id="UP000604046">
    <property type="component" value="Unassembled WGS sequence"/>
</dbReference>
<gene>
    <name evidence="3" type="ORF">SNAT2548_LOCUS26857</name>
</gene>
<comment type="caution">
    <text evidence="3">The sequence shown here is derived from an EMBL/GenBank/DDBJ whole genome shotgun (WGS) entry which is preliminary data.</text>
</comment>
<evidence type="ECO:0000256" key="2">
    <source>
        <dbReference type="SAM" id="SignalP"/>
    </source>
</evidence>
<reference evidence="3" key="1">
    <citation type="submission" date="2021-02" db="EMBL/GenBank/DDBJ databases">
        <authorList>
            <person name="Dougan E. K."/>
            <person name="Rhodes N."/>
            <person name="Thang M."/>
            <person name="Chan C."/>
        </authorList>
    </citation>
    <scope>NUCLEOTIDE SEQUENCE</scope>
</reference>
<evidence type="ECO:0000313" key="3">
    <source>
        <dbReference type="EMBL" id="CAE7478237.1"/>
    </source>
</evidence>
<accession>A0A812SJB7</accession>
<dbReference type="PROSITE" id="PS51257">
    <property type="entry name" value="PROKAR_LIPOPROTEIN"/>
    <property type="match status" value="1"/>
</dbReference>
<dbReference type="InterPro" id="IPR035959">
    <property type="entry name" value="RutC-like_sf"/>
</dbReference>
<feature type="region of interest" description="Disordered" evidence="1">
    <location>
        <begin position="22"/>
        <end position="55"/>
    </location>
</feature>
<keyword evidence="2" id="KW-0732">Signal</keyword>
<organism evidence="3 4">
    <name type="scientific">Symbiodinium natans</name>
    <dbReference type="NCBI Taxonomy" id="878477"/>
    <lineage>
        <taxon>Eukaryota</taxon>
        <taxon>Sar</taxon>
        <taxon>Alveolata</taxon>
        <taxon>Dinophyceae</taxon>
        <taxon>Suessiales</taxon>
        <taxon>Symbiodiniaceae</taxon>
        <taxon>Symbiodinium</taxon>
    </lineage>
</organism>
<feature type="compositionally biased region" description="Low complexity" evidence="1">
    <location>
        <begin position="22"/>
        <end position="48"/>
    </location>
</feature>
<sequence>MAGRRGLVAAALLALLALQGCETSPKPEPASSTTSTTTETTTTTTTPSGARKASSLVTVPGWPDISGKFPLSYAVKAGGLVYASGMQGVDMTSMKLVPGGVAAETTKVLSNLQLLLQAMPA</sequence>
<evidence type="ECO:0000256" key="1">
    <source>
        <dbReference type="SAM" id="MobiDB-lite"/>
    </source>
</evidence>
<feature type="signal peptide" evidence="2">
    <location>
        <begin position="1"/>
        <end position="23"/>
    </location>
</feature>
<keyword evidence="4" id="KW-1185">Reference proteome</keyword>
<dbReference type="AlphaFoldDB" id="A0A812SJB7"/>
<dbReference type="EMBL" id="CAJNDS010002446">
    <property type="protein sequence ID" value="CAE7478237.1"/>
    <property type="molecule type" value="Genomic_DNA"/>
</dbReference>
<dbReference type="InterPro" id="IPR006175">
    <property type="entry name" value="YjgF/YER057c/UK114"/>
</dbReference>
<name>A0A812SJB7_9DINO</name>
<evidence type="ECO:0000313" key="4">
    <source>
        <dbReference type="Proteomes" id="UP000604046"/>
    </source>
</evidence>
<dbReference type="Pfam" id="PF01042">
    <property type="entry name" value="Ribonuc_L-PSP"/>
    <property type="match status" value="1"/>
</dbReference>
<dbReference type="SUPFAM" id="SSF55298">
    <property type="entry name" value="YjgF-like"/>
    <property type="match status" value="1"/>
</dbReference>